<evidence type="ECO:0000256" key="2">
    <source>
        <dbReference type="SAM" id="MobiDB-lite"/>
    </source>
</evidence>
<dbReference type="InterPro" id="IPR007573">
    <property type="entry name" value="QWRF"/>
</dbReference>
<dbReference type="EMBL" id="CACSLK010035018">
    <property type="protein sequence ID" value="CAA0843376.1"/>
    <property type="molecule type" value="Genomic_DNA"/>
</dbReference>
<comment type="similarity">
    <text evidence="1">Belongs to the QWRF family.</text>
</comment>
<dbReference type="OrthoDB" id="1924320at2759"/>
<gene>
    <name evidence="3" type="ORF">SHERM_09150</name>
</gene>
<evidence type="ECO:0000256" key="1">
    <source>
        <dbReference type="ARBA" id="ARBA00010016"/>
    </source>
</evidence>
<feature type="compositionally biased region" description="Polar residues" evidence="2">
    <location>
        <begin position="1"/>
        <end position="11"/>
    </location>
</feature>
<dbReference type="GO" id="GO:0005737">
    <property type="term" value="C:cytoplasm"/>
    <property type="evidence" value="ECO:0007669"/>
    <property type="project" value="TreeGrafter"/>
</dbReference>
<protein>
    <submittedName>
        <fullName evidence="3">QWRF motif-containing protein 2</fullName>
    </submittedName>
</protein>
<name>A0A9N7P331_STRHE</name>
<dbReference type="Pfam" id="PF04484">
    <property type="entry name" value="QWRF"/>
    <property type="match status" value="1"/>
</dbReference>
<dbReference type="GO" id="GO:0008017">
    <property type="term" value="F:microtubule binding"/>
    <property type="evidence" value="ECO:0007669"/>
    <property type="project" value="TreeGrafter"/>
</dbReference>
<proteinExistence type="inferred from homology"/>
<accession>A0A9N7P331</accession>
<evidence type="ECO:0000313" key="4">
    <source>
        <dbReference type="Proteomes" id="UP001153555"/>
    </source>
</evidence>
<dbReference type="PANTHER" id="PTHR31807:SF51">
    <property type="entry name" value="PROTEIN SNOWY COTYLEDON 3"/>
    <property type="match status" value="1"/>
</dbReference>
<comment type="caution">
    <text evidence="3">The sequence shown here is derived from an EMBL/GenBank/DDBJ whole genome shotgun (WGS) entry which is preliminary data.</text>
</comment>
<dbReference type="GO" id="GO:0051225">
    <property type="term" value="P:spindle assembly"/>
    <property type="evidence" value="ECO:0007669"/>
    <property type="project" value="TreeGrafter"/>
</dbReference>
<keyword evidence="4" id="KW-1185">Reference proteome</keyword>
<evidence type="ECO:0000313" key="3">
    <source>
        <dbReference type="EMBL" id="CAA0843376.1"/>
    </source>
</evidence>
<feature type="compositionally biased region" description="Polar residues" evidence="2">
    <location>
        <begin position="52"/>
        <end position="75"/>
    </location>
</feature>
<dbReference type="AlphaFoldDB" id="A0A9N7P331"/>
<organism evidence="3 4">
    <name type="scientific">Striga hermonthica</name>
    <name type="common">Purple witchweed</name>
    <name type="synonym">Buchnera hermonthica</name>
    <dbReference type="NCBI Taxonomy" id="68872"/>
    <lineage>
        <taxon>Eukaryota</taxon>
        <taxon>Viridiplantae</taxon>
        <taxon>Streptophyta</taxon>
        <taxon>Embryophyta</taxon>
        <taxon>Tracheophyta</taxon>
        <taxon>Spermatophyta</taxon>
        <taxon>Magnoliopsida</taxon>
        <taxon>eudicotyledons</taxon>
        <taxon>Gunneridae</taxon>
        <taxon>Pentapetalae</taxon>
        <taxon>asterids</taxon>
        <taxon>lamiids</taxon>
        <taxon>Lamiales</taxon>
        <taxon>Orobanchaceae</taxon>
        <taxon>Buchnereae</taxon>
        <taxon>Striga</taxon>
    </lineage>
</organism>
<dbReference type="PANTHER" id="PTHR31807">
    <property type="entry name" value="AUGMIN FAMILY MEMBER"/>
    <property type="match status" value="1"/>
</dbReference>
<sequence length="487" mass="53829">MKNESQSQIPNETPLVLGTATTTPRSLQRAVSAERRRSPLSSAEKLLVTPARSLSVSFQGESENSKPTGQQQLQQHRWPGRLRVENSSLLARSLDHGSEKAKWSGSGHVLREVRKSVVDETSMRKSVTELKLKNNIEETRGTSEVGRRLQKPLNSDVGSIHTIQLGKRVHKAPEPASPLSNGTLGPSKFTLQKKFPNSSPVSSPRELYPSRGLSPVRTSVRAASPCRALSSSTGAVLRGIASPSMVRSKTVSSMNGDNTCCTPSALSYATDVRRGKLGENRIADAHGLMLLHNRLLQWRLANAKVENTMLVQRYTAERSLYDACMTTFKLRHSVISKEIELQLLRRSHKLYSILKKQEPHLENWNLLDQDHHRSVSDAIKALEAGTIRLPVCGARAEVLKVQEAITSAVDVMQAMASSVCSLQVKVEQMNLLVSELSKLSAQEHCLLEEYTDLFSRTFIPLQVTECSLRSHILQADDKKLGKESPTA</sequence>
<reference evidence="3" key="1">
    <citation type="submission" date="2019-12" db="EMBL/GenBank/DDBJ databases">
        <authorList>
            <person name="Scholes J."/>
        </authorList>
    </citation>
    <scope>NUCLEOTIDE SEQUENCE</scope>
</reference>
<feature type="region of interest" description="Disordered" evidence="2">
    <location>
        <begin position="168"/>
        <end position="213"/>
    </location>
</feature>
<feature type="region of interest" description="Disordered" evidence="2">
    <location>
        <begin position="1"/>
        <end position="78"/>
    </location>
</feature>
<dbReference type="GO" id="GO:0005880">
    <property type="term" value="C:nuclear microtubule"/>
    <property type="evidence" value="ECO:0007669"/>
    <property type="project" value="TreeGrafter"/>
</dbReference>
<dbReference type="Proteomes" id="UP001153555">
    <property type="component" value="Unassembled WGS sequence"/>
</dbReference>